<dbReference type="PRINTS" id="PR00237">
    <property type="entry name" value="GPCRRHODOPSN"/>
</dbReference>
<keyword evidence="8" id="KW-0807">Transducer</keyword>
<feature type="transmembrane region" description="Helical" evidence="9">
    <location>
        <begin position="32"/>
        <end position="57"/>
    </location>
</feature>
<dbReference type="PANTHER" id="PTHR24235">
    <property type="entry name" value="NEUROPEPTIDE Y RECEPTOR"/>
    <property type="match status" value="1"/>
</dbReference>
<feature type="transmembrane region" description="Helical" evidence="9">
    <location>
        <begin position="242"/>
        <end position="267"/>
    </location>
</feature>
<keyword evidence="3 9" id="KW-0812">Transmembrane</keyword>
<evidence type="ECO:0000256" key="6">
    <source>
        <dbReference type="ARBA" id="ARBA00023136"/>
    </source>
</evidence>
<keyword evidence="12" id="KW-1185">Reference proteome</keyword>
<dbReference type="Proteomes" id="UP000008792">
    <property type="component" value="Unassembled WGS sequence"/>
</dbReference>
<evidence type="ECO:0000256" key="2">
    <source>
        <dbReference type="ARBA" id="ARBA00010663"/>
    </source>
</evidence>
<feature type="transmembrane region" description="Helical" evidence="9">
    <location>
        <begin position="287"/>
        <end position="306"/>
    </location>
</feature>
<proteinExistence type="inferred from homology"/>
<sequence>MTAYNYSIQQFDFSQWDFPAERIWLHKANEEIAWKIISFLPLIIFGLYGNYILIYLIATNRALRSPTNLIIANMAMADFLTLLICPAMFLINDFYQNYQLGCVGCKLEGFLVVVFLITAVLNLSVVSYDRLTAIVLPQETRLTLCGARIVIAGTWLAGLLLALPLAIYRQYRVRIWRNFTERYCKENMTVLPKYWYVLITVLVWLPLGIMLICYTAIFVKLDRYEKRVLSRENPLSVRYKRSVAKTLFIVVIVFVLLRLPFTIFVVLREKYYSTESSVDCGMKYFSYFSQYLIFVNAAVNPIIYGFNNENFRRAYAQIACMQKRRAANANRIHHCLYCDFIQNNKSGQANAEQRSDKEISQSAARETKKLGATSNIDETLMPQLKGEGFI</sequence>
<dbReference type="PROSITE" id="PS50262">
    <property type="entry name" value="G_PROTEIN_RECEP_F1_2"/>
    <property type="match status" value="1"/>
</dbReference>
<evidence type="ECO:0000259" key="10">
    <source>
        <dbReference type="PROSITE" id="PS50262"/>
    </source>
</evidence>
<dbReference type="SUPFAM" id="SSF81321">
    <property type="entry name" value="Family A G protein-coupled receptor-like"/>
    <property type="match status" value="1"/>
</dbReference>
<feature type="transmembrane region" description="Helical" evidence="9">
    <location>
        <begin position="195"/>
        <end position="221"/>
    </location>
</feature>
<evidence type="ECO:0000256" key="4">
    <source>
        <dbReference type="ARBA" id="ARBA00022989"/>
    </source>
</evidence>
<evidence type="ECO:0000313" key="11">
    <source>
        <dbReference type="EMBL" id="EDW60479.2"/>
    </source>
</evidence>
<keyword evidence="5" id="KW-0297">G-protein coupled receptor</keyword>
<evidence type="ECO:0000256" key="9">
    <source>
        <dbReference type="SAM" id="Phobius"/>
    </source>
</evidence>
<evidence type="ECO:0000256" key="1">
    <source>
        <dbReference type="ARBA" id="ARBA00004141"/>
    </source>
</evidence>
<gene>
    <name evidence="11" type="primary">Dvir\GJ20840</name>
    <name evidence="11" type="ORF">Dvir_GJ20840</name>
</gene>
<evidence type="ECO:0000313" key="12">
    <source>
        <dbReference type="Proteomes" id="UP000008792"/>
    </source>
</evidence>
<organism evidence="11 12">
    <name type="scientific">Drosophila virilis</name>
    <name type="common">Fruit fly</name>
    <dbReference type="NCBI Taxonomy" id="7244"/>
    <lineage>
        <taxon>Eukaryota</taxon>
        <taxon>Metazoa</taxon>
        <taxon>Ecdysozoa</taxon>
        <taxon>Arthropoda</taxon>
        <taxon>Hexapoda</taxon>
        <taxon>Insecta</taxon>
        <taxon>Pterygota</taxon>
        <taxon>Neoptera</taxon>
        <taxon>Endopterygota</taxon>
        <taxon>Diptera</taxon>
        <taxon>Brachycera</taxon>
        <taxon>Muscomorpha</taxon>
        <taxon>Ephydroidea</taxon>
        <taxon>Drosophilidae</taxon>
        <taxon>Drosophila</taxon>
    </lineage>
</organism>
<feature type="domain" description="G-protein coupled receptors family 1 profile" evidence="10">
    <location>
        <begin position="49"/>
        <end position="304"/>
    </location>
</feature>
<feature type="transmembrane region" description="Helical" evidence="9">
    <location>
        <begin position="109"/>
        <end position="128"/>
    </location>
</feature>
<keyword evidence="6 9" id="KW-0472">Membrane</keyword>
<feature type="transmembrane region" description="Helical" evidence="9">
    <location>
        <begin position="69"/>
        <end position="89"/>
    </location>
</feature>
<evidence type="ECO:0000256" key="5">
    <source>
        <dbReference type="ARBA" id="ARBA00023040"/>
    </source>
</evidence>
<dbReference type="SMART" id="SM01381">
    <property type="entry name" value="7TM_GPCR_Srsx"/>
    <property type="match status" value="1"/>
</dbReference>
<dbReference type="InterPro" id="IPR000276">
    <property type="entry name" value="GPCR_Rhodpsn"/>
</dbReference>
<dbReference type="PANTHER" id="PTHR24235:SF12">
    <property type="entry name" value="G-PROTEIN COUPLED RECEPTORS FAMILY 1 PROFILE DOMAIN-CONTAINING PROTEIN"/>
    <property type="match status" value="1"/>
</dbReference>
<keyword evidence="7" id="KW-0675">Receptor</keyword>
<reference evidence="11 12" key="1">
    <citation type="journal article" date="2007" name="Nature">
        <title>Evolution of genes and genomes on the Drosophila phylogeny.</title>
        <authorList>
            <consortium name="Drosophila 12 Genomes Consortium"/>
            <person name="Clark A.G."/>
            <person name="Eisen M.B."/>
            <person name="Smith D.R."/>
            <person name="Bergman C.M."/>
            <person name="Oliver B."/>
            <person name="Markow T.A."/>
            <person name="Kaufman T.C."/>
            <person name="Kellis M."/>
            <person name="Gelbart W."/>
            <person name="Iyer V.N."/>
            <person name="Pollard D.A."/>
            <person name="Sackton T.B."/>
            <person name="Larracuente A.M."/>
            <person name="Singh N.D."/>
            <person name="Abad J.P."/>
            <person name="Abt D.N."/>
            <person name="Adryan B."/>
            <person name="Aguade M."/>
            <person name="Akashi H."/>
            <person name="Anderson W.W."/>
            <person name="Aquadro C.F."/>
            <person name="Ardell D.H."/>
            <person name="Arguello R."/>
            <person name="Artieri C.G."/>
            <person name="Barbash D.A."/>
            <person name="Barker D."/>
            <person name="Barsanti P."/>
            <person name="Batterham P."/>
            <person name="Batzoglou S."/>
            <person name="Begun D."/>
            <person name="Bhutkar A."/>
            <person name="Blanco E."/>
            <person name="Bosak S.A."/>
            <person name="Bradley R.K."/>
            <person name="Brand A.D."/>
            <person name="Brent M.R."/>
            <person name="Brooks A.N."/>
            <person name="Brown R.H."/>
            <person name="Butlin R.K."/>
            <person name="Caggese C."/>
            <person name="Calvi B.R."/>
            <person name="Bernardo de Carvalho A."/>
            <person name="Caspi A."/>
            <person name="Castrezana S."/>
            <person name="Celniker S.E."/>
            <person name="Chang J.L."/>
            <person name="Chapple C."/>
            <person name="Chatterji S."/>
            <person name="Chinwalla A."/>
            <person name="Civetta A."/>
            <person name="Clifton S.W."/>
            <person name="Comeron J.M."/>
            <person name="Costello J.C."/>
            <person name="Coyne J.A."/>
            <person name="Daub J."/>
            <person name="David R.G."/>
            <person name="Delcher A.L."/>
            <person name="Delehaunty K."/>
            <person name="Do C.B."/>
            <person name="Ebling H."/>
            <person name="Edwards K."/>
            <person name="Eickbush T."/>
            <person name="Evans J.D."/>
            <person name="Filipski A."/>
            <person name="Findeiss S."/>
            <person name="Freyhult E."/>
            <person name="Fulton L."/>
            <person name="Fulton R."/>
            <person name="Garcia A.C."/>
            <person name="Gardiner A."/>
            <person name="Garfield D.A."/>
            <person name="Garvin B.E."/>
            <person name="Gibson G."/>
            <person name="Gilbert D."/>
            <person name="Gnerre S."/>
            <person name="Godfrey J."/>
            <person name="Good R."/>
            <person name="Gotea V."/>
            <person name="Gravely B."/>
            <person name="Greenberg A.J."/>
            <person name="Griffiths-Jones S."/>
            <person name="Gross S."/>
            <person name="Guigo R."/>
            <person name="Gustafson E.A."/>
            <person name="Haerty W."/>
            <person name="Hahn M.W."/>
            <person name="Halligan D.L."/>
            <person name="Halpern A.L."/>
            <person name="Halter G.M."/>
            <person name="Han M.V."/>
            <person name="Heger A."/>
            <person name="Hillier L."/>
            <person name="Hinrichs A.S."/>
            <person name="Holmes I."/>
            <person name="Hoskins R.A."/>
            <person name="Hubisz M.J."/>
            <person name="Hultmark D."/>
            <person name="Huntley M.A."/>
            <person name="Jaffe D.B."/>
            <person name="Jagadeeshan S."/>
            <person name="Jeck W.R."/>
            <person name="Johnson J."/>
            <person name="Jones C.D."/>
            <person name="Jordan W.C."/>
            <person name="Karpen G.H."/>
            <person name="Kataoka E."/>
            <person name="Keightley P.D."/>
            <person name="Kheradpour P."/>
            <person name="Kirkness E.F."/>
            <person name="Koerich L.B."/>
            <person name="Kristiansen K."/>
            <person name="Kudrna D."/>
            <person name="Kulathinal R.J."/>
            <person name="Kumar S."/>
            <person name="Kwok R."/>
            <person name="Lander E."/>
            <person name="Langley C.H."/>
            <person name="Lapoint R."/>
            <person name="Lazzaro B.P."/>
            <person name="Lee S.J."/>
            <person name="Levesque L."/>
            <person name="Li R."/>
            <person name="Lin C.F."/>
            <person name="Lin M.F."/>
            <person name="Lindblad-Toh K."/>
            <person name="Llopart A."/>
            <person name="Long M."/>
            <person name="Low L."/>
            <person name="Lozovsky E."/>
            <person name="Lu J."/>
            <person name="Luo M."/>
            <person name="Machado C.A."/>
            <person name="Makalowski W."/>
            <person name="Marzo M."/>
            <person name="Matsuda M."/>
            <person name="Matzkin L."/>
            <person name="McAllister B."/>
            <person name="McBride C.S."/>
            <person name="McKernan B."/>
            <person name="McKernan K."/>
            <person name="Mendez-Lago M."/>
            <person name="Minx P."/>
            <person name="Mollenhauer M.U."/>
            <person name="Montooth K."/>
            <person name="Mount S.M."/>
            <person name="Mu X."/>
            <person name="Myers E."/>
            <person name="Negre B."/>
            <person name="Newfeld S."/>
            <person name="Nielsen R."/>
            <person name="Noor M.A."/>
            <person name="O'Grady P."/>
            <person name="Pachter L."/>
            <person name="Papaceit M."/>
            <person name="Parisi M.J."/>
            <person name="Parisi M."/>
            <person name="Parts L."/>
            <person name="Pedersen J.S."/>
            <person name="Pesole G."/>
            <person name="Phillippy A.M."/>
            <person name="Ponting C.P."/>
            <person name="Pop M."/>
            <person name="Porcelli D."/>
            <person name="Powell J.R."/>
            <person name="Prohaska S."/>
            <person name="Pruitt K."/>
            <person name="Puig M."/>
            <person name="Quesneville H."/>
            <person name="Ram K.R."/>
            <person name="Rand D."/>
            <person name="Rasmussen M.D."/>
            <person name="Reed L.K."/>
            <person name="Reenan R."/>
            <person name="Reily A."/>
            <person name="Remington K.A."/>
            <person name="Rieger T.T."/>
            <person name="Ritchie M.G."/>
            <person name="Robin C."/>
            <person name="Rogers Y.H."/>
            <person name="Rohde C."/>
            <person name="Rozas J."/>
            <person name="Rubenfield M.J."/>
            <person name="Ruiz A."/>
            <person name="Russo S."/>
            <person name="Salzberg S.L."/>
            <person name="Sanchez-Gracia A."/>
            <person name="Saranga D.J."/>
            <person name="Sato H."/>
            <person name="Schaeffer S.W."/>
            <person name="Schatz M.C."/>
            <person name="Schlenke T."/>
            <person name="Schwartz R."/>
            <person name="Segarra C."/>
            <person name="Singh R.S."/>
            <person name="Sirot L."/>
            <person name="Sirota M."/>
            <person name="Sisneros N.B."/>
            <person name="Smith C.D."/>
            <person name="Smith T.F."/>
            <person name="Spieth J."/>
            <person name="Stage D.E."/>
            <person name="Stark A."/>
            <person name="Stephan W."/>
            <person name="Strausberg R.L."/>
            <person name="Strempel S."/>
            <person name="Sturgill D."/>
            <person name="Sutton G."/>
            <person name="Sutton G.G."/>
            <person name="Tao W."/>
            <person name="Teichmann S."/>
            <person name="Tobari Y.N."/>
            <person name="Tomimura Y."/>
            <person name="Tsolas J.M."/>
            <person name="Valente V.L."/>
            <person name="Venter E."/>
            <person name="Venter J.C."/>
            <person name="Vicario S."/>
            <person name="Vieira F.G."/>
            <person name="Vilella A.J."/>
            <person name="Villasante A."/>
            <person name="Walenz B."/>
            <person name="Wang J."/>
            <person name="Wasserman M."/>
            <person name="Watts T."/>
            <person name="Wilson D."/>
            <person name="Wilson R.K."/>
            <person name="Wing R.A."/>
            <person name="Wolfner M.F."/>
            <person name="Wong A."/>
            <person name="Wong G.K."/>
            <person name="Wu C.I."/>
            <person name="Wu G."/>
            <person name="Yamamoto D."/>
            <person name="Yang H.P."/>
            <person name="Yang S.P."/>
            <person name="Yorke J.A."/>
            <person name="Yoshida K."/>
            <person name="Zdobnov E."/>
            <person name="Zhang P."/>
            <person name="Zhang Y."/>
            <person name="Zimin A.V."/>
            <person name="Baldwin J."/>
            <person name="Abdouelleil A."/>
            <person name="Abdulkadir J."/>
            <person name="Abebe A."/>
            <person name="Abera B."/>
            <person name="Abreu J."/>
            <person name="Acer S.C."/>
            <person name="Aftuck L."/>
            <person name="Alexander A."/>
            <person name="An P."/>
            <person name="Anderson E."/>
            <person name="Anderson S."/>
            <person name="Arachi H."/>
            <person name="Azer M."/>
            <person name="Bachantsang P."/>
            <person name="Barry A."/>
            <person name="Bayul T."/>
            <person name="Berlin A."/>
            <person name="Bessette D."/>
            <person name="Bloom T."/>
            <person name="Blye J."/>
            <person name="Boguslavskiy L."/>
            <person name="Bonnet C."/>
            <person name="Boukhgalter B."/>
            <person name="Bourzgui I."/>
            <person name="Brown A."/>
            <person name="Cahill P."/>
            <person name="Channer S."/>
            <person name="Cheshatsang Y."/>
            <person name="Chuda L."/>
            <person name="Citroen M."/>
            <person name="Collymore A."/>
            <person name="Cooke P."/>
            <person name="Costello M."/>
            <person name="D'Aco K."/>
            <person name="Daza R."/>
            <person name="De Haan G."/>
            <person name="DeGray S."/>
            <person name="DeMaso C."/>
            <person name="Dhargay N."/>
            <person name="Dooley K."/>
            <person name="Dooley E."/>
            <person name="Doricent M."/>
            <person name="Dorje P."/>
            <person name="Dorjee K."/>
            <person name="Dupes A."/>
            <person name="Elong R."/>
            <person name="Falk J."/>
            <person name="Farina A."/>
            <person name="Faro S."/>
            <person name="Ferguson D."/>
            <person name="Fisher S."/>
            <person name="Foley C.D."/>
            <person name="Franke A."/>
            <person name="Friedrich D."/>
            <person name="Gadbois L."/>
            <person name="Gearin G."/>
            <person name="Gearin C.R."/>
            <person name="Giannoukos G."/>
            <person name="Goode T."/>
            <person name="Graham J."/>
            <person name="Grandbois E."/>
            <person name="Grewal S."/>
            <person name="Gyaltsen K."/>
            <person name="Hafez N."/>
            <person name="Hagos B."/>
            <person name="Hall J."/>
            <person name="Henson C."/>
            <person name="Hollinger A."/>
            <person name="Honan T."/>
            <person name="Huard M.D."/>
            <person name="Hughes L."/>
            <person name="Hurhula B."/>
            <person name="Husby M.E."/>
            <person name="Kamat A."/>
            <person name="Kanga B."/>
            <person name="Kashin S."/>
            <person name="Khazanovich D."/>
            <person name="Kisner P."/>
            <person name="Lance K."/>
            <person name="Lara M."/>
            <person name="Lee W."/>
            <person name="Lennon N."/>
            <person name="Letendre F."/>
            <person name="LeVine R."/>
            <person name="Lipovsky A."/>
            <person name="Liu X."/>
            <person name="Liu J."/>
            <person name="Liu S."/>
            <person name="Lokyitsang T."/>
            <person name="Lokyitsang Y."/>
            <person name="Lubonja R."/>
            <person name="Lui A."/>
            <person name="MacDonald P."/>
            <person name="Magnisalis V."/>
            <person name="Maru K."/>
            <person name="Matthews C."/>
            <person name="McCusker W."/>
            <person name="McDonough S."/>
            <person name="Mehta T."/>
            <person name="Meldrim J."/>
            <person name="Meneus L."/>
            <person name="Mihai O."/>
            <person name="Mihalev A."/>
            <person name="Mihova T."/>
            <person name="Mittelman R."/>
            <person name="Mlenga V."/>
            <person name="Montmayeur A."/>
            <person name="Mulrain L."/>
            <person name="Navidi A."/>
            <person name="Naylor J."/>
            <person name="Negash T."/>
            <person name="Nguyen T."/>
            <person name="Nguyen N."/>
            <person name="Nicol R."/>
            <person name="Norbu C."/>
            <person name="Norbu N."/>
            <person name="Novod N."/>
            <person name="O'Neill B."/>
            <person name="Osman S."/>
            <person name="Markiewicz E."/>
            <person name="Oyono O.L."/>
            <person name="Patti C."/>
            <person name="Phunkhang P."/>
            <person name="Pierre F."/>
            <person name="Priest M."/>
            <person name="Raghuraman S."/>
            <person name="Rege F."/>
            <person name="Reyes R."/>
            <person name="Rise C."/>
            <person name="Rogov P."/>
            <person name="Ross K."/>
            <person name="Ryan E."/>
            <person name="Settipalli S."/>
            <person name="Shea T."/>
            <person name="Sherpa N."/>
            <person name="Shi L."/>
            <person name="Shih D."/>
            <person name="Sparrow T."/>
            <person name="Spaulding J."/>
            <person name="Stalker J."/>
            <person name="Stange-Thomann N."/>
            <person name="Stavropoulos S."/>
            <person name="Stone C."/>
            <person name="Strader C."/>
            <person name="Tesfaye S."/>
            <person name="Thomson T."/>
            <person name="Thoulutsang Y."/>
            <person name="Thoulutsang D."/>
            <person name="Topham K."/>
            <person name="Topping I."/>
            <person name="Tsamla T."/>
            <person name="Vassiliev H."/>
            <person name="Vo A."/>
            <person name="Wangchuk T."/>
            <person name="Wangdi T."/>
            <person name="Weiand M."/>
            <person name="Wilkinson J."/>
            <person name="Wilson A."/>
            <person name="Yadav S."/>
            <person name="Young G."/>
            <person name="Yu Q."/>
            <person name="Zembek L."/>
            <person name="Zhong D."/>
            <person name="Zimmer A."/>
            <person name="Zwirko Z."/>
            <person name="Jaffe D.B."/>
            <person name="Alvarez P."/>
            <person name="Brockman W."/>
            <person name="Butler J."/>
            <person name="Chin C."/>
            <person name="Gnerre S."/>
            <person name="Grabherr M."/>
            <person name="Kleber M."/>
            <person name="Mauceli E."/>
            <person name="MacCallum I."/>
        </authorList>
    </citation>
    <scope>NUCLEOTIDE SEQUENCE [LARGE SCALE GENOMIC DNA]</scope>
    <source>
        <strain evidence="12">Tucson 15010-1051.87</strain>
    </source>
</reference>
<protein>
    <recommendedName>
        <fullName evidence="10">G-protein coupled receptors family 1 profile domain-containing protein</fullName>
    </recommendedName>
</protein>
<dbReference type="Gene3D" id="1.20.1070.10">
    <property type="entry name" value="Rhodopsin 7-helix transmembrane proteins"/>
    <property type="match status" value="1"/>
</dbReference>
<dbReference type="OrthoDB" id="9946013at2759"/>
<accession>B4LJ99</accession>
<dbReference type="SMR" id="B4LJ99"/>
<evidence type="ECO:0000256" key="3">
    <source>
        <dbReference type="ARBA" id="ARBA00022692"/>
    </source>
</evidence>
<evidence type="ECO:0000256" key="7">
    <source>
        <dbReference type="ARBA" id="ARBA00023170"/>
    </source>
</evidence>
<dbReference type="FunCoup" id="B4LJ99">
    <property type="interactions" value="19"/>
</dbReference>
<evidence type="ECO:0000256" key="8">
    <source>
        <dbReference type="ARBA" id="ARBA00023224"/>
    </source>
</evidence>
<comment type="subcellular location">
    <subcellularLocation>
        <location evidence="1">Membrane</location>
        <topology evidence="1">Multi-pass membrane protein</topology>
    </subcellularLocation>
</comment>
<dbReference type="eggNOG" id="KOG3656">
    <property type="taxonomic scope" value="Eukaryota"/>
</dbReference>
<dbReference type="HOGENOM" id="CLU_009579_17_1_1"/>
<keyword evidence="4 9" id="KW-1133">Transmembrane helix</keyword>
<feature type="transmembrane region" description="Helical" evidence="9">
    <location>
        <begin position="149"/>
        <end position="168"/>
    </location>
</feature>
<comment type="similarity">
    <text evidence="2">Belongs to the G-protein coupled receptor 1 family.</text>
</comment>
<dbReference type="GO" id="GO:0004930">
    <property type="term" value="F:G protein-coupled receptor activity"/>
    <property type="evidence" value="ECO:0007669"/>
    <property type="project" value="UniProtKB-KW"/>
</dbReference>
<dbReference type="Pfam" id="PF00001">
    <property type="entry name" value="7tm_1"/>
    <property type="match status" value="1"/>
</dbReference>
<name>B4LJ99_DROVI</name>
<dbReference type="EMBL" id="CH940648">
    <property type="protein sequence ID" value="EDW60479.2"/>
    <property type="molecule type" value="Genomic_DNA"/>
</dbReference>
<dbReference type="GO" id="GO:0016020">
    <property type="term" value="C:membrane"/>
    <property type="evidence" value="ECO:0007669"/>
    <property type="project" value="UniProtKB-SubCell"/>
</dbReference>
<dbReference type="InParanoid" id="B4LJ99"/>
<dbReference type="InterPro" id="IPR017452">
    <property type="entry name" value="GPCR_Rhodpsn_7TM"/>
</dbReference>
<dbReference type="AlphaFoldDB" id="B4LJ99"/>